<keyword evidence="6" id="KW-0597">Phosphoprotein</keyword>
<evidence type="ECO:0000256" key="4">
    <source>
        <dbReference type="ARBA" id="ARBA00023163"/>
    </source>
</evidence>
<accession>A0ABS5PKK4</accession>
<evidence type="ECO:0000256" key="1">
    <source>
        <dbReference type="ARBA" id="ARBA00018672"/>
    </source>
</evidence>
<dbReference type="CDD" id="cd00383">
    <property type="entry name" value="trans_reg_C"/>
    <property type="match status" value="1"/>
</dbReference>
<evidence type="ECO:0000313" key="11">
    <source>
        <dbReference type="Proteomes" id="UP000746471"/>
    </source>
</evidence>
<feature type="domain" description="Response regulatory" evidence="8">
    <location>
        <begin position="4"/>
        <end position="117"/>
    </location>
</feature>
<dbReference type="Proteomes" id="UP000746471">
    <property type="component" value="Unassembled WGS sequence"/>
</dbReference>
<keyword evidence="4" id="KW-0804">Transcription</keyword>
<dbReference type="InterPro" id="IPR001867">
    <property type="entry name" value="OmpR/PhoB-type_DNA-bd"/>
</dbReference>
<dbReference type="Gene3D" id="3.40.50.2300">
    <property type="match status" value="1"/>
</dbReference>
<dbReference type="Gene3D" id="6.10.250.690">
    <property type="match status" value="1"/>
</dbReference>
<dbReference type="SUPFAM" id="SSF52172">
    <property type="entry name" value="CheY-like"/>
    <property type="match status" value="1"/>
</dbReference>
<evidence type="ECO:0000259" key="8">
    <source>
        <dbReference type="PROSITE" id="PS50110"/>
    </source>
</evidence>
<name>A0ABS5PKK4_9FIRM</name>
<dbReference type="Pfam" id="PF00486">
    <property type="entry name" value="Trans_reg_C"/>
    <property type="match status" value="1"/>
</dbReference>
<evidence type="ECO:0000256" key="3">
    <source>
        <dbReference type="ARBA" id="ARBA00023125"/>
    </source>
</evidence>
<dbReference type="PROSITE" id="PS51755">
    <property type="entry name" value="OMPR_PHOB"/>
    <property type="match status" value="1"/>
</dbReference>
<dbReference type="InterPro" id="IPR001789">
    <property type="entry name" value="Sig_transdc_resp-reg_receiver"/>
</dbReference>
<keyword evidence="3 7" id="KW-0238">DNA-binding</keyword>
<dbReference type="PANTHER" id="PTHR48111">
    <property type="entry name" value="REGULATOR OF RPOS"/>
    <property type="match status" value="1"/>
</dbReference>
<evidence type="ECO:0000256" key="7">
    <source>
        <dbReference type="PROSITE-ProRule" id="PRU01091"/>
    </source>
</evidence>
<comment type="caution">
    <text evidence="10">The sequence shown here is derived from an EMBL/GenBank/DDBJ whole genome shotgun (WGS) entry which is preliminary data.</text>
</comment>
<reference evidence="10 11" key="1">
    <citation type="submission" date="2021-05" db="EMBL/GenBank/DDBJ databases">
        <title>Fusibacter ferrireducens sp. nov., an anaerobic, sulfur- and Fe-reducing bacterium isolated from the mangrove sediment.</title>
        <authorList>
            <person name="Qiu D."/>
        </authorList>
    </citation>
    <scope>NUCLEOTIDE SEQUENCE [LARGE SCALE GENOMIC DNA]</scope>
    <source>
        <strain evidence="10 11">DSM 12116</strain>
    </source>
</reference>
<keyword evidence="11" id="KW-1185">Reference proteome</keyword>
<comment type="function">
    <text evidence="5">May play the central regulatory role in sporulation. It may be an element of the effector pathway responsible for the activation of sporulation genes in response to nutritional stress. Spo0A may act in concert with spo0H (a sigma factor) to control the expression of some genes that are critical to the sporulation process.</text>
</comment>
<keyword evidence="2" id="KW-0805">Transcription regulation</keyword>
<gene>
    <name evidence="10" type="ORF">KHM83_02525</name>
</gene>
<dbReference type="Pfam" id="PF00072">
    <property type="entry name" value="Response_reg"/>
    <property type="match status" value="1"/>
</dbReference>
<proteinExistence type="predicted"/>
<dbReference type="Gene3D" id="1.10.10.10">
    <property type="entry name" value="Winged helix-like DNA-binding domain superfamily/Winged helix DNA-binding domain"/>
    <property type="match status" value="1"/>
</dbReference>
<dbReference type="InterPro" id="IPR011006">
    <property type="entry name" value="CheY-like_superfamily"/>
</dbReference>
<feature type="DNA-binding region" description="OmpR/PhoB-type" evidence="7">
    <location>
        <begin position="126"/>
        <end position="225"/>
    </location>
</feature>
<organism evidence="10 11">
    <name type="scientific">Fusibacter paucivorans</name>
    <dbReference type="NCBI Taxonomy" id="76009"/>
    <lineage>
        <taxon>Bacteria</taxon>
        <taxon>Bacillati</taxon>
        <taxon>Bacillota</taxon>
        <taxon>Clostridia</taxon>
        <taxon>Eubacteriales</taxon>
        <taxon>Eubacteriales Family XII. Incertae Sedis</taxon>
        <taxon>Fusibacter</taxon>
    </lineage>
</organism>
<dbReference type="InterPro" id="IPR039420">
    <property type="entry name" value="WalR-like"/>
</dbReference>
<dbReference type="SMART" id="SM00448">
    <property type="entry name" value="REC"/>
    <property type="match status" value="1"/>
</dbReference>
<dbReference type="PANTHER" id="PTHR48111:SF73">
    <property type="entry name" value="ALKALINE PHOSPHATASE SYNTHESIS TRANSCRIPTIONAL REGULATORY PROTEIN PHOP"/>
    <property type="match status" value="1"/>
</dbReference>
<dbReference type="InterPro" id="IPR036388">
    <property type="entry name" value="WH-like_DNA-bd_sf"/>
</dbReference>
<evidence type="ECO:0000259" key="9">
    <source>
        <dbReference type="PROSITE" id="PS51755"/>
    </source>
</evidence>
<evidence type="ECO:0000256" key="5">
    <source>
        <dbReference type="ARBA" id="ARBA00024867"/>
    </source>
</evidence>
<evidence type="ECO:0000256" key="6">
    <source>
        <dbReference type="PROSITE-ProRule" id="PRU00169"/>
    </source>
</evidence>
<sequence length="230" mass="26687">MRYTILVVEDQKEIRDIVMRYLAKEGHHVLSASNGLEALEIYQREKIHLLILDVMMPGIDGFEVLKTLRAVTDIPVIMLTARVGEEDRLFGFDLGADDYVVKPFSVRELVRRVGVLLRRVYASTERQEIIYDDLKLDLGQMTLFRGAEEISLTTYEFQLIKTFFEHPGQILSREQLIETALGEDYDGFDRNIDSYVKRLRQKIEVDPKHPKWLTTKYGAGYCFGGRYDLT</sequence>
<dbReference type="CDD" id="cd17574">
    <property type="entry name" value="REC_OmpR"/>
    <property type="match status" value="1"/>
</dbReference>
<dbReference type="SMART" id="SM00862">
    <property type="entry name" value="Trans_reg_C"/>
    <property type="match status" value="1"/>
</dbReference>
<dbReference type="RefSeq" id="WP_213235339.1">
    <property type="nucleotide sequence ID" value="NZ_JAHBCL010000003.1"/>
</dbReference>
<evidence type="ECO:0000256" key="2">
    <source>
        <dbReference type="ARBA" id="ARBA00023015"/>
    </source>
</evidence>
<protein>
    <recommendedName>
        <fullName evidence="1">Stage 0 sporulation protein A homolog</fullName>
    </recommendedName>
</protein>
<feature type="domain" description="OmpR/PhoB-type" evidence="9">
    <location>
        <begin position="126"/>
        <end position="225"/>
    </location>
</feature>
<feature type="modified residue" description="4-aspartylphosphate" evidence="6">
    <location>
        <position position="53"/>
    </location>
</feature>
<evidence type="ECO:0000313" key="10">
    <source>
        <dbReference type="EMBL" id="MBS7525551.1"/>
    </source>
</evidence>
<dbReference type="PROSITE" id="PS50110">
    <property type="entry name" value="RESPONSE_REGULATORY"/>
    <property type="match status" value="1"/>
</dbReference>
<dbReference type="EMBL" id="JAHBCL010000003">
    <property type="protein sequence ID" value="MBS7525551.1"/>
    <property type="molecule type" value="Genomic_DNA"/>
</dbReference>